<dbReference type="PROSITE" id="PS51898">
    <property type="entry name" value="TYR_RECOMBINASE"/>
    <property type="match status" value="1"/>
</dbReference>
<comment type="similarity">
    <text evidence="1">Belongs to the 'phage' integrase family.</text>
</comment>
<dbReference type="SUPFAM" id="SSF56349">
    <property type="entry name" value="DNA breaking-rejoining enzymes"/>
    <property type="match status" value="1"/>
</dbReference>
<protein>
    <submittedName>
        <fullName evidence="5">Site-specific integrase</fullName>
    </submittedName>
</protein>
<evidence type="ECO:0000256" key="1">
    <source>
        <dbReference type="ARBA" id="ARBA00008857"/>
    </source>
</evidence>
<dbReference type="InterPro" id="IPR013762">
    <property type="entry name" value="Integrase-like_cat_sf"/>
</dbReference>
<dbReference type="InterPro" id="IPR050090">
    <property type="entry name" value="Tyrosine_recombinase_XerCD"/>
</dbReference>
<dbReference type="InterPro" id="IPR011010">
    <property type="entry name" value="DNA_brk_join_enz"/>
</dbReference>
<keyword evidence="6" id="KW-1185">Reference proteome</keyword>
<dbReference type="InterPro" id="IPR010998">
    <property type="entry name" value="Integrase_recombinase_N"/>
</dbReference>
<accession>A0ABV1GUE1</accession>
<dbReference type="Pfam" id="PF13102">
    <property type="entry name" value="Phage_int_SAM_5"/>
    <property type="match status" value="1"/>
</dbReference>
<organism evidence="5 6">
    <name type="scientific">Alistipes intestinihominis</name>
    <dbReference type="NCBI Taxonomy" id="3133172"/>
    <lineage>
        <taxon>Bacteria</taxon>
        <taxon>Pseudomonadati</taxon>
        <taxon>Bacteroidota</taxon>
        <taxon>Bacteroidia</taxon>
        <taxon>Bacteroidales</taxon>
        <taxon>Rikenellaceae</taxon>
        <taxon>Alistipes</taxon>
    </lineage>
</organism>
<proteinExistence type="inferred from homology"/>
<dbReference type="RefSeq" id="WP_349093891.1">
    <property type="nucleotide sequence ID" value="NZ_JBBMFL010000003.1"/>
</dbReference>
<dbReference type="PANTHER" id="PTHR30349:SF64">
    <property type="entry name" value="PROPHAGE INTEGRASE INTD-RELATED"/>
    <property type="match status" value="1"/>
</dbReference>
<dbReference type="PANTHER" id="PTHR30349">
    <property type="entry name" value="PHAGE INTEGRASE-RELATED"/>
    <property type="match status" value="1"/>
</dbReference>
<evidence type="ECO:0000256" key="3">
    <source>
        <dbReference type="ARBA" id="ARBA00023172"/>
    </source>
</evidence>
<evidence type="ECO:0000256" key="2">
    <source>
        <dbReference type="ARBA" id="ARBA00023125"/>
    </source>
</evidence>
<evidence type="ECO:0000313" key="6">
    <source>
        <dbReference type="Proteomes" id="UP001460202"/>
    </source>
</evidence>
<dbReference type="InterPro" id="IPR002104">
    <property type="entry name" value="Integrase_catalytic"/>
</dbReference>
<evidence type="ECO:0000313" key="5">
    <source>
        <dbReference type="EMBL" id="MEQ2544010.1"/>
    </source>
</evidence>
<dbReference type="EMBL" id="JBBMFL010000003">
    <property type="protein sequence ID" value="MEQ2544010.1"/>
    <property type="molecule type" value="Genomic_DNA"/>
</dbReference>
<dbReference type="Proteomes" id="UP001460202">
    <property type="component" value="Unassembled WGS sequence"/>
</dbReference>
<keyword evidence="2" id="KW-0238">DNA-binding</keyword>
<dbReference type="Gene3D" id="1.10.150.130">
    <property type="match status" value="1"/>
</dbReference>
<name>A0ABV1GUE1_9BACT</name>
<feature type="domain" description="Tyr recombinase" evidence="4">
    <location>
        <begin position="175"/>
        <end position="349"/>
    </location>
</feature>
<sequence>MSLWDTPSGRMRSKSKEASAINTRLDKVRAAVNTHYRELSATREDVTASHVKCAVQGIAASQETLAHYFEAHNERFSRRVGIDREKSTNFEYQNSLRHLRNFLKHKYRVSDIPFSALNMSFIESFDFYLRVELKRMPNTVLGIITRMRKMIKYAICDGIIAGDPFADYAPLRPKPQQKYLTRGELDKIMHTPLDHPNRYLARDMFLFSCFTGLAYRDMANLTEDKIAYDADGMPWIKTTRQKTGTPCEIPLLELPRQIIGKYRSLAPEGKLLLMLSCKRMNINLQKIGEICGIKRRLTFHCGRHTYASEIALSQGIPMETVSRMLGHRDLRSTRIYAKVTNDKIDRDMSLLEQRLDKQFNLAE</sequence>
<dbReference type="Pfam" id="PF00589">
    <property type="entry name" value="Phage_integrase"/>
    <property type="match status" value="1"/>
</dbReference>
<dbReference type="CDD" id="cd01185">
    <property type="entry name" value="INTN1_C_like"/>
    <property type="match status" value="1"/>
</dbReference>
<gene>
    <name evidence="5" type="ORF">WMO46_03470</name>
</gene>
<dbReference type="InterPro" id="IPR025269">
    <property type="entry name" value="SAM-like_dom"/>
</dbReference>
<evidence type="ECO:0000259" key="4">
    <source>
        <dbReference type="PROSITE" id="PS51898"/>
    </source>
</evidence>
<dbReference type="Gene3D" id="1.10.443.10">
    <property type="entry name" value="Intergrase catalytic core"/>
    <property type="match status" value="1"/>
</dbReference>
<comment type="caution">
    <text evidence="5">The sequence shown here is derived from an EMBL/GenBank/DDBJ whole genome shotgun (WGS) entry which is preliminary data.</text>
</comment>
<reference evidence="5 6" key="1">
    <citation type="submission" date="2024-03" db="EMBL/GenBank/DDBJ databases">
        <title>Human intestinal bacterial collection.</title>
        <authorList>
            <person name="Pauvert C."/>
            <person name="Hitch T.C.A."/>
            <person name="Clavel T."/>
        </authorList>
    </citation>
    <scope>NUCLEOTIDE SEQUENCE [LARGE SCALE GENOMIC DNA]</scope>
    <source>
        <strain evidence="5 6">CLA-KB-H122</strain>
    </source>
</reference>
<keyword evidence="3" id="KW-0233">DNA recombination</keyword>